<dbReference type="GO" id="GO:0000462">
    <property type="term" value="P:maturation of SSU-rRNA from tricistronic rRNA transcript (SSU-rRNA, 5.8S rRNA, LSU-rRNA)"/>
    <property type="evidence" value="ECO:0007669"/>
    <property type="project" value="TreeGrafter"/>
</dbReference>
<evidence type="ECO:0000259" key="9">
    <source>
        <dbReference type="Pfam" id="PF23097"/>
    </source>
</evidence>
<feature type="region of interest" description="Disordered" evidence="7">
    <location>
        <begin position="469"/>
        <end position="489"/>
    </location>
</feature>
<feature type="compositionally biased region" description="Polar residues" evidence="7">
    <location>
        <begin position="599"/>
        <end position="619"/>
    </location>
</feature>
<feature type="compositionally biased region" description="Basic residues" evidence="7">
    <location>
        <begin position="642"/>
        <end position="656"/>
    </location>
</feature>
<dbReference type="Proteomes" id="UP000193719">
    <property type="component" value="Unassembled WGS sequence"/>
</dbReference>
<feature type="repeat" description="WD" evidence="6">
    <location>
        <begin position="182"/>
        <end position="216"/>
    </location>
</feature>
<dbReference type="SMART" id="SM00320">
    <property type="entry name" value="WD40"/>
    <property type="match status" value="3"/>
</dbReference>
<organism evidence="11 12">
    <name type="scientific">Piromyces finnis</name>
    <dbReference type="NCBI Taxonomy" id="1754191"/>
    <lineage>
        <taxon>Eukaryota</taxon>
        <taxon>Fungi</taxon>
        <taxon>Fungi incertae sedis</taxon>
        <taxon>Chytridiomycota</taxon>
        <taxon>Chytridiomycota incertae sedis</taxon>
        <taxon>Neocallimastigomycetes</taxon>
        <taxon>Neocallimastigales</taxon>
        <taxon>Neocallimastigaceae</taxon>
        <taxon>Piromyces</taxon>
    </lineage>
</organism>
<dbReference type="InterPro" id="IPR001680">
    <property type="entry name" value="WD40_rpt"/>
</dbReference>
<feature type="domain" description="NUC153" evidence="8">
    <location>
        <begin position="487"/>
        <end position="514"/>
    </location>
</feature>
<evidence type="ECO:0000256" key="5">
    <source>
        <dbReference type="ARBA" id="ARBA00023242"/>
    </source>
</evidence>
<evidence type="ECO:0000256" key="1">
    <source>
        <dbReference type="ARBA" id="ARBA00004604"/>
    </source>
</evidence>
<dbReference type="OrthoDB" id="273340at2759"/>
<feature type="compositionally biased region" description="Basic and acidic residues" evidence="7">
    <location>
        <begin position="627"/>
        <end position="641"/>
    </location>
</feature>
<evidence type="ECO:0000313" key="12">
    <source>
        <dbReference type="Proteomes" id="UP000193719"/>
    </source>
</evidence>
<dbReference type="InterPro" id="IPR015943">
    <property type="entry name" value="WD40/YVTN_repeat-like_dom_sf"/>
</dbReference>
<name>A0A1Y1VGD2_9FUNG</name>
<dbReference type="SUPFAM" id="SSF50978">
    <property type="entry name" value="WD40 repeat-like"/>
    <property type="match status" value="1"/>
</dbReference>
<keyword evidence="5" id="KW-0539">Nucleus</keyword>
<reference evidence="11 12" key="1">
    <citation type="submission" date="2016-08" db="EMBL/GenBank/DDBJ databases">
        <title>Genomes of anaerobic fungi encode conserved fungal cellulosomes for biomass hydrolysis.</title>
        <authorList>
            <consortium name="DOE Joint Genome Institute"/>
            <person name="Haitjema C.H."/>
            <person name="Gilmore S.P."/>
            <person name="Henske J.K."/>
            <person name="Solomon K.V."/>
            <person name="De Groot R."/>
            <person name="Kuo A."/>
            <person name="Mondo S.J."/>
            <person name="Salamov A.A."/>
            <person name="Labutti K."/>
            <person name="Zhao Z."/>
            <person name="Chiniquy J."/>
            <person name="Barry K."/>
            <person name="Brewer H.M."/>
            <person name="Purvine S.O."/>
            <person name="Wright A.T."/>
            <person name="Boxma B."/>
            <person name="Van Alen T."/>
            <person name="Hackstein J.H."/>
            <person name="Baker S.E."/>
            <person name="Grigoriev I.V."/>
            <person name="O'Malley M.A."/>
        </authorList>
    </citation>
    <scope>NUCLEOTIDE SEQUENCE [LARGE SCALE GENOMIC DNA]</scope>
    <source>
        <strain evidence="12">finn</strain>
    </source>
</reference>
<dbReference type="STRING" id="1754191.A0A1Y1VGD2"/>
<dbReference type="Pfam" id="PF23098">
    <property type="entry name" value="Beta-prop_NOL10_N"/>
    <property type="match status" value="1"/>
</dbReference>
<proteinExistence type="inferred from homology"/>
<feature type="compositionally biased region" description="Acidic residues" evidence="7">
    <location>
        <begin position="522"/>
        <end position="534"/>
    </location>
</feature>
<evidence type="ECO:0000256" key="4">
    <source>
        <dbReference type="ARBA" id="ARBA00022737"/>
    </source>
</evidence>
<keyword evidence="3 6" id="KW-0853">WD repeat</keyword>
<dbReference type="InterPro" id="IPR012580">
    <property type="entry name" value="NUC153"/>
</dbReference>
<evidence type="ECO:0000256" key="3">
    <source>
        <dbReference type="ARBA" id="ARBA00022574"/>
    </source>
</evidence>
<feature type="domain" description="Nucleolar protein 10-like second" evidence="9">
    <location>
        <begin position="373"/>
        <end position="421"/>
    </location>
</feature>
<comment type="caution">
    <text evidence="11">The sequence shown here is derived from an EMBL/GenBank/DDBJ whole genome shotgun (WGS) entry which is preliminary data.</text>
</comment>
<dbReference type="PROSITE" id="PS50082">
    <property type="entry name" value="WD_REPEATS_2"/>
    <property type="match status" value="1"/>
</dbReference>
<dbReference type="Pfam" id="PF08159">
    <property type="entry name" value="NUC153"/>
    <property type="match status" value="1"/>
</dbReference>
<evidence type="ECO:0000259" key="8">
    <source>
        <dbReference type="Pfam" id="PF08159"/>
    </source>
</evidence>
<comment type="similarity">
    <text evidence="2">Belongs to the WD repeat NOL10/ENP2 family.</text>
</comment>
<dbReference type="InterPro" id="IPR056551">
    <property type="entry name" value="Beta-prop_NOL10_N"/>
</dbReference>
<evidence type="ECO:0000256" key="2">
    <source>
        <dbReference type="ARBA" id="ARBA00005264"/>
    </source>
</evidence>
<dbReference type="GO" id="GO:0030686">
    <property type="term" value="C:90S preribosome"/>
    <property type="evidence" value="ECO:0007669"/>
    <property type="project" value="TreeGrafter"/>
</dbReference>
<dbReference type="PANTHER" id="PTHR14927:SF0">
    <property type="entry name" value="NUCLEOLAR PROTEIN 10"/>
    <property type="match status" value="1"/>
</dbReference>
<evidence type="ECO:0000256" key="7">
    <source>
        <dbReference type="SAM" id="MobiDB-lite"/>
    </source>
</evidence>
<evidence type="ECO:0000313" key="11">
    <source>
        <dbReference type="EMBL" id="ORX55419.1"/>
    </source>
</evidence>
<dbReference type="Pfam" id="PF23097">
    <property type="entry name" value="NOL10_2nd"/>
    <property type="match status" value="1"/>
</dbReference>
<comment type="subcellular location">
    <subcellularLocation>
        <location evidence="1">Nucleus</location>
        <location evidence="1">Nucleolus</location>
    </subcellularLocation>
</comment>
<dbReference type="Gene3D" id="2.130.10.10">
    <property type="entry name" value="YVTN repeat-like/Quinoprotein amine dehydrogenase"/>
    <property type="match status" value="1"/>
</dbReference>
<dbReference type="PANTHER" id="PTHR14927">
    <property type="entry name" value="NUCLEOLAR PROTEIN 10"/>
    <property type="match status" value="1"/>
</dbReference>
<feature type="compositionally biased region" description="Basic and acidic residues" evidence="7">
    <location>
        <begin position="563"/>
        <end position="576"/>
    </location>
</feature>
<feature type="region of interest" description="Disordered" evidence="7">
    <location>
        <begin position="519"/>
        <end position="656"/>
    </location>
</feature>
<sequence length="656" mass="75898">MALKVSNPNDVKIYSITSAAKLAIPDWLARRNRKSLKHDIEWRNRVELIQDFDFPEASLKIKTSRDGNYIIASGIYKPQFRVYDVNQLAMKFDRHTDCENVQFEILSDDWTKTVHLQADRSVEFHTQFGIHYKTRVPKNGRDMKYHYQSCDLMVVGNSSEVYRLNLEQGRFMKSLFTSLPAINTLDINPAHQLFAFGGEDGNIEFWDPRDKSNLTTLNPVINILQNPMITLESSPQISTLKFKNDGLTFGVGTSTGQVLLYDLRNSKPFLVKDHQYGYPIKNIIYHKSQNIISADTKIVKIWNETTGKVFTNVEPPTDINDCCVVPDTGLMFLANEGSQIQSYYIPQLGIAPKWCTFLDNMTEEMEEKSNQDMYDDYKFVTKKELTSLGLDHLIGTNVLRAYMHGFFVDLRLYQKAKSITNPFEYEEYRRRRVQERIEKERASRISVSKRLPKVNKAFASQLIKDNASNDKKKLKRDNATIENPLGDSRFSSMFEDPEFAIDESTDAYRLLHPTENKKAAFTEEDEESNDEESEPEGHGSDVSSSEFEEEEEEDYIPKKRARKTENSKSKEFKEIKSGQMFGSKNSFKISNKSFGDRVSNLTDESFKSRSNTGSMSLSFKVNKRKQKQMDNDEESSRDRKERRSVKSLNLKNKRRF</sequence>
<dbReference type="InterPro" id="IPR040382">
    <property type="entry name" value="NOL10/Enp2"/>
</dbReference>
<evidence type="ECO:0000259" key="10">
    <source>
        <dbReference type="Pfam" id="PF23098"/>
    </source>
</evidence>
<accession>A0A1Y1VGD2</accession>
<feature type="compositionally biased region" description="Basic and acidic residues" evidence="7">
    <location>
        <begin position="469"/>
        <end position="479"/>
    </location>
</feature>
<feature type="domain" description="Nucleolar protein 10-like N-terminal" evidence="10">
    <location>
        <begin position="4"/>
        <end position="369"/>
    </location>
</feature>
<evidence type="ECO:0000256" key="6">
    <source>
        <dbReference type="PROSITE-ProRule" id="PRU00221"/>
    </source>
</evidence>
<gene>
    <name evidence="11" type="ORF">BCR36DRAFT_581439</name>
</gene>
<reference evidence="11 12" key="2">
    <citation type="submission" date="2016-08" db="EMBL/GenBank/DDBJ databases">
        <title>Pervasive Adenine N6-methylation of Active Genes in Fungi.</title>
        <authorList>
            <consortium name="DOE Joint Genome Institute"/>
            <person name="Mondo S.J."/>
            <person name="Dannebaum R.O."/>
            <person name="Kuo R.C."/>
            <person name="Labutti K."/>
            <person name="Haridas S."/>
            <person name="Kuo A."/>
            <person name="Salamov A."/>
            <person name="Ahrendt S.R."/>
            <person name="Lipzen A."/>
            <person name="Sullivan W."/>
            <person name="Andreopoulos W.B."/>
            <person name="Clum A."/>
            <person name="Lindquist E."/>
            <person name="Daum C."/>
            <person name="Ramamoorthy G.K."/>
            <person name="Gryganskyi A."/>
            <person name="Culley D."/>
            <person name="Magnuson J.K."/>
            <person name="James T.Y."/>
            <person name="O'Malley M.A."/>
            <person name="Stajich J.E."/>
            <person name="Spatafora J.W."/>
            <person name="Visel A."/>
            <person name="Grigoriev I.V."/>
        </authorList>
    </citation>
    <scope>NUCLEOTIDE SEQUENCE [LARGE SCALE GENOMIC DNA]</scope>
    <source>
        <strain evidence="12">finn</strain>
    </source>
</reference>
<dbReference type="InterPro" id="IPR056550">
    <property type="entry name" value="NOL10_2nd"/>
</dbReference>
<dbReference type="InterPro" id="IPR036322">
    <property type="entry name" value="WD40_repeat_dom_sf"/>
</dbReference>
<keyword evidence="4" id="KW-0677">Repeat</keyword>
<feature type="compositionally biased region" description="Low complexity" evidence="7">
    <location>
        <begin position="581"/>
        <end position="593"/>
    </location>
</feature>
<protein>
    <submittedName>
        <fullName evidence="11">WD40 repeat-like protein</fullName>
    </submittedName>
</protein>
<dbReference type="AlphaFoldDB" id="A0A1Y1VGD2"/>
<keyword evidence="12" id="KW-1185">Reference proteome</keyword>
<dbReference type="EMBL" id="MCFH01000009">
    <property type="protein sequence ID" value="ORX55419.1"/>
    <property type="molecule type" value="Genomic_DNA"/>
</dbReference>
<dbReference type="GO" id="GO:0032040">
    <property type="term" value="C:small-subunit processome"/>
    <property type="evidence" value="ECO:0007669"/>
    <property type="project" value="TreeGrafter"/>
</dbReference>